<keyword evidence="4" id="KW-0479">Metal-binding</keyword>
<keyword evidence="6" id="KW-0460">Magnesium</keyword>
<evidence type="ECO:0000256" key="4">
    <source>
        <dbReference type="ARBA" id="ARBA00022723"/>
    </source>
</evidence>
<protein>
    <submittedName>
        <fullName evidence="9">VapC toxin family PIN domain ribonuclease</fullName>
    </submittedName>
</protein>
<dbReference type="Pfam" id="PF01850">
    <property type="entry name" value="PIN"/>
    <property type="match status" value="1"/>
</dbReference>
<dbReference type="InterPro" id="IPR050556">
    <property type="entry name" value="Type_II_TA_system_RNase"/>
</dbReference>
<evidence type="ECO:0000256" key="7">
    <source>
        <dbReference type="ARBA" id="ARBA00038093"/>
    </source>
</evidence>
<comment type="similarity">
    <text evidence="7">Belongs to the PINc/VapC protein family.</text>
</comment>
<evidence type="ECO:0000313" key="9">
    <source>
        <dbReference type="EMBL" id="OIJ28801.1"/>
    </source>
</evidence>
<dbReference type="AlphaFoldDB" id="A0A1J4NEC1"/>
<comment type="cofactor">
    <cofactor evidence="1">
        <name>Mg(2+)</name>
        <dbReference type="ChEBI" id="CHEBI:18420"/>
    </cofactor>
</comment>
<evidence type="ECO:0000256" key="1">
    <source>
        <dbReference type="ARBA" id="ARBA00001946"/>
    </source>
</evidence>
<gene>
    <name evidence="9" type="ORF">UG56_000795</name>
</gene>
<reference evidence="9" key="1">
    <citation type="submission" date="2016-10" db="EMBL/GenBank/DDBJ databases">
        <title>Draft Genome Sequence of Nocardioides luteus Strain BAFB, an Alkane-Degrading Bacterium Isolated from JP-7 Polluted Soil.</title>
        <authorList>
            <person name="Brown L."/>
            <person name="Ruiz O.N."/>
            <person name="Gunasekera T."/>
        </authorList>
    </citation>
    <scope>NUCLEOTIDE SEQUENCE [LARGE SCALE GENOMIC DNA]</scope>
    <source>
        <strain evidence="9">BAFB</strain>
    </source>
</reference>
<keyword evidence="5" id="KW-0378">Hydrolase</keyword>
<keyword evidence="10" id="KW-1185">Reference proteome</keyword>
<dbReference type="STRING" id="1844.UG56_000795"/>
<keyword evidence="3" id="KW-0540">Nuclease</keyword>
<evidence type="ECO:0000256" key="5">
    <source>
        <dbReference type="ARBA" id="ARBA00022801"/>
    </source>
</evidence>
<sequence>MVVVRPWLVHRSALARMSSSPDADKWSRLIELGQVRITTTTLLEIGHLARSEREWSELVEDVPVIHMPLATLTPRTEARALEIQRIVLREGRHRAPSVPDLLVAAVAEEADLTVLHADNDVDLITRTTGQPAERLRA</sequence>
<dbReference type="GO" id="GO:0004518">
    <property type="term" value="F:nuclease activity"/>
    <property type="evidence" value="ECO:0007669"/>
    <property type="project" value="UniProtKB-KW"/>
</dbReference>
<dbReference type="InterPro" id="IPR002716">
    <property type="entry name" value="PIN_dom"/>
</dbReference>
<dbReference type="OrthoDB" id="5185254at2"/>
<dbReference type="Gene3D" id="3.40.50.1010">
    <property type="entry name" value="5'-nuclease"/>
    <property type="match status" value="1"/>
</dbReference>
<dbReference type="SUPFAM" id="SSF88723">
    <property type="entry name" value="PIN domain-like"/>
    <property type="match status" value="1"/>
</dbReference>
<dbReference type="EMBL" id="JZDQ02000001">
    <property type="protein sequence ID" value="OIJ28801.1"/>
    <property type="molecule type" value="Genomic_DNA"/>
</dbReference>
<dbReference type="InterPro" id="IPR029060">
    <property type="entry name" value="PIN-like_dom_sf"/>
</dbReference>
<name>A0A1J4NEC1_9ACTN</name>
<accession>A0A1J4NEC1</accession>
<evidence type="ECO:0000313" key="10">
    <source>
        <dbReference type="Proteomes" id="UP000033772"/>
    </source>
</evidence>
<evidence type="ECO:0000256" key="3">
    <source>
        <dbReference type="ARBA" id="ARBA00022722"/>
    </source>
</evidence>
<dbReference type="PANTHER" id="PTHR33653">
    <property type="entry name" value="RIBONUCLEASE VAPC2"/>
    <property type="match status" value="1"/>
</dbReference>
<evidence type="ECO:0000256" key="6">
    <source>
        <dbReference type="ARBA" id="ARBA00022842"/>
    </source>
</evidence>
<dbReference type="GO" id="GO:0016787">
    <property type="term" value="F:hydrolase activity"/>
    <property type="evidence" value="ECO:0007669"/>
    <property type="project" value="UniProtKB-KW"/>
</dbReference>
<comment type="caution">
    <text evidence="9">The sequence shown here is derived from an EMBL/GenBank/DDBJ whole genome shotgun (WGS) entry which is preliminary data.</text>
</comment>
<dbReference type="GO" id="GO:0046872">
    <property type="term" value="F:metal ion binding"/>
    <property type="evidence" value="ECO:0007669"/>
    <property type="project" value="UniProtKB-KW"/>
</dbReference>
<organism evidence="9 10">
    <name type="scientific">Nocardioides luteus</name>
    <dbReference type="NCBI Taxonomy" id="1844"/>
    <lineage>
        <taxon>Bacteria</taxon>
        <taxon>Bacillati</taxon>
        <taxon>Actinomycetota</taxon>
        <taxon>Actinomycetes</taxon>
        <taxon>Propionibacteriales</taxon>
        <taxon>Nocardioidaceae</taxon>
        <taxon>Nocardioides</taxon>
    </lineage>
</organism>
<dbReference type="PANTHER" id="PTHR33653:SF1">
    <property type="entry name" value="RIBONUCLEASE VAPC2"/>
    <property type="match status" value="1"/>
</dbReference>
<dbReference type="Proteomes" id="UP000033772">
    <property type="component" value="Unassembled WGS sequence"/>
</dbReference>
<keyword evidence="2" id="KW-1277">Toxin-antitoxin system</keyword>
<dbReference type="RefSeq" id="WP_045547186.1">
    <property type="nucleotide sequence ID" value="NZ_JZDQ02000001.1"/>
</dbReference>
<feature type="domain" description="PIN" evidence="8">
    <location>
        <begin position="18"/>
        <end position="122"/>
    </location>
</feature>
<proteinExistence type="inferred from homology"/>
<evidence type="ECO:0000256" key="2">
    <source>
        <dbReference type="ARBA" id="ARBA00022649"/>
    </source>
</evidence>
<evidence type="ECO:0000259" key="8">
    <source>
        <dbReference type="Pfam" id="PF01850"/>
    </source>
</evidence>